<dbReference type="RefSeq" id="WP_304375109.1">
    <property type="nucleotide sequence ID" value="NZ_JAUOZU010000004.1"/>
</dbReference>
<organism evidence="2 3">
    <name type="scientific">Rhizobium alvei</name>
    <dbReference type="NCBI Taxonomy" id="1132659"/>
    <lineage>
        <taxon>Bacteria</taxon>
        <taxon>Pseudomonadati</taxon>
        <taxon>Pseudomonadota</taxon>
        <taxon>Alphaproteobacteria</taxon>
        <taxon>Hyphomicrobiales</taxon>
        <taxon>Rhizobiaceae</taxon>
        <taxon>Rhizobium/Agrobacterium group</taxon>
        <taxon>Rhizobium</taxon>
    </lineage>
</organism>
<accession>A0ABT8YHR6</accession>
<evidence type="ECO:0000313" key="3">
    <source>
        <dbReference type="Proteomes" id="UP001174932"/>
    </source>
</evidence>
<reference evidence="2" key="2">
    <citation type="submission" date="2023-07" db="EMBL/GenBank/DDBJ databases">
        <authorList>
            <person name="Shen H."/>
        </authorList>
    </citation>
    <scope>NUCLEOTIDE SEQUENCE</scope>
    <source>
        <strain evidence="2">TNR-22</strain>
    </source>
</reference>
<gene>
    <name evidence="2" type="ORF">Q4481_04515</name>
</gene>
<feature type="chain" id="PRO_5045570798" description="Lipoprotein" evidence="1">
    <location>
        <begin position="23"/>
        <end position="113"/>
    </location>
</feature>
<proteinExistence type="predicted"/>
<name>A0ABT8YHR6_9HYPH</name>
<keyword evidence="3" id="KW-1185">Reference proteome</keyword>
<evidence type="ECO:0000256" key="1">
    <source>
        <dbReference type="SAM" id="SignalP"/>
    </source>
</evidence>
<protein>
    <recommendedName>
        <fullName evidence="4">Lipoprotein</fullName>
    </recommendedName>
</protein>
<reference evidence="2" key="1">
    <citation type="journal article" date="2015" name="Int. J. Syst. Evol. Microbiol.">
        <title>Rhizobium alvei sp. nov., isolated from a freshwater river.</title>
        <authorList>
            <person name="Sheu S.Y."/>
            <person name="Huang H.W."/>
            <person name="Young C.C."/>
            <person name="Chen W.M."/>
        </authorList>
    </citation>
    <scope>NUCLEOTIDE SEQUENCE</scope>
    <source>
        <strain evidence="2">TNR-22</strain>
    </source>
</reference>
<feature type="signal peptide" evidence="1">
    <location>
        <begin position="1"/>
        <end position="22"/>
    </location>
</feature>
<comment type="caution">
    <text evidence="2">The sequence shown here is derived from an EMBL/GenBank/DDBJ whole genome shotgun (WGS) entry which is preliminary data.</text>
</comment>
<dbReference type="EMBL" id="JAUOZU010000004">
    <property type="protein sequence ID" value="MDO6963207.1"/>
    <property type="molecule type" value="Genomic_DNA"/>
</dbReference>
<evidence type="ECO:0008006" key="4">
    <source>
        <dbReference type="Google" id="ProtNLM"/>
    </source>
</evidence>
<sequence>MKSVAVLLSTICLAGCVSASNARRPPLPQAVIYAYTSDDTACYVRYLQQLPLDQICVQGDNVRYSAFPDPAQLKYLPMPAPVDALFNSMPVERVLQHRRSLTNNRNPAERTVN</sequence>
<dbReference type="Proteomes" id="UP001174932">
    <property type="component" value="Unassembled WGS sequence"/>
</dbReference>
<keyword evidence="1" id="KW-0732">Signal</keyword>
<evidence type="ECO:0000313" key="2">
    <source>
        <dbReference type="EMBL" id="MDO6963207.1"/>
    </source>
</evidence>